<keyword evidence="2 8" id="KW-0489">Methyltransferase</keyword>
<sequence>MACTVFDTAQGRCGLVWSSQGVVAARLPEVTVETLRRRFPSAQECLEWPPAIAEAIAGVQALLRGELCDLRHVALDERGLPAFRRAVHALTRAIEPGQTRTYGEIAAALGEPGAARAVGRAEAENPFPPIVPCHRVMGAGGEPTGFSAPGGIETKRRLLLIEARAAGQLAGDQQALF</sequence>
<feature type="domain" description="Methylated-DNA-[protein]-cysteine S-methyltransferase DNA binding" evidence="7">
    <location>
        <begin position="82"/>
        <end position="163"/>
    </location>
</feature>
<evidence type="ECO:0000259" key="7">
    <source>
        <dbReference type="Pfam" id="PF01035"/>
    </source>
</evidence>
<evidence type="ECO:0000256" key="5">
    <source>
        <dbReference type="ARBA" id="ARBA00023204"/>
    </source>
</evidence>
<gene>
    <name evidence="8" type="ORF">CDO81_01780</name>
</gene>
<dbReference type="GO" id="GO:0003908">
    <property type="term" value="F:methylated-DNA-[protein]-cysteine S-methyltransferase activity"/>
    <property type="evidence" value="ECO:0007669"/>
    <property type="project" value="UniProtKB-EC"/>
</dbReference>
<evidence type="ECO:0000256" key="2">
    <source>
        <dbReference type="ARBA" id="ARBA00022603"/>
    </source>
</evidence>
<dbReference type="Proteomes" id="UP000197446">
    <property type="component" value="Unassembled WGS sequence"/>
</dbReference>
<dbReference type="PANTHER" id="PTHR10815">
    <property type="entry name" value="METHYLATED-DNA--PROTEIN-CYSTEINE METHYLTRANSFERASE"/>
    <property type="match status" value="1"/>
</dbReference>
<dbReference type="InterPro" id="IPR036217">
    <property type="entry name" value="MethylDNA_cys_MeTrfase_DNAb"/>
</dbReference>
<evidence type="ECO:0000256" key="3">
    <source>
        <dbReference type="ARBA" id="ARBA00022679"/>
    </source>
</evidence>
<organism evidence="8 9">
    <name type="scientific">Roseateles puraquae</name>
    <dbReference type="NCBI Taxonomy" id="431059"/>
    <lineage>
        <taxon>Bacteria</taxon>
        <taxon>Pseudomonadati</taxon>
        <taxon>Pseudomonadota</taxon>
        <taxon>Betaproteobacteria</taxon>
        <taxon>Burkholderiales</taxon>
        <taxon>Sphaerotilaceae</taxon>
        <taxon>Roseateles</taxon>
    </lineage>
</organism>
<dbReference type="GO" id="GO:0032259">
    <property type="term" value="P:methylation"/>
    <property type="evidence" value="ECO:0007669"/>
    <property type="project" value="UniProtKB-KW"/>
</dbReference>
<dbReference type="EMBL" id="NISI01000001">
    <property type="protein sequence ID" value="OWR06205.1"/>
    <property type="molecule type" value="Genomic_DNA"/>
</dbReference>
<dbReference type="CDD" id="cd06445">
    <property type="entry name" value="ATase"/>
    <property type="match status" value="1"/>
</dbReference>
<dbReference type="PROSITE" id="PS00374">
    <property type="entry name" value="MGMT"/>
    <property type="match status" value="1"/>
</dbReference>
<evidence type="ECO:0000256" key="1">
    <source>
        <dbReference type="ARBA" id="ARBA00001286"/>
    </source>
</evidence>
<keyword evidence="4" id="KW-0227">DNA damage</keyword>
<dbReference type="InterPro" id="IPR036388">
    <property type="entry name" value="WH-like_DNA-bd_sf"/>
</dbReference>
<proteinExistence type="predicted"/>
<comment type="caution">
    <text evidence="8">The sequence shown here is derived from an EMBL/GenBank/DDBJ whole genome shotgun (WGS) entry which is preliminary data.</text>
</comment>
<keyword evidence="5" id="KW-0234">DNA repair</keyword>
<accession>A0A254NE13</accession>
<dbReference type="SUPFAM" id="SSF53155">
    <property type="entry name" value="Methylated DNA-protein cysteine methyltransferase domain"/>
    <property type="match status" value="1"/>
</dbReference>
<keyword evidence="3 8" id="KW-0808">Transferase</keyword>
<comment type="catalytic activity">
    <reaction evidence="1">
        <text>a 4-O-methyl-thymidine in DNA + L-cysteinyl-[protein] = a thymidine in DNA + S-methyl-L-cysteinyl-[protein]</text>
        <dbReference type="Rhea" id="RHEA:53428"/>
        <dbReference type="Rhea" id="RHEA-COMP:10131"/>
        <dbReference type="Rhea" id="RHEA-COMP:10132"/>
        <dbReference type="Rhea" id="RHEA-COMP:13555"/>
        <dbReference type="Rhea" id="RHEA-COMP:13556"/>
        <dbReference type="ChEBI" id="CHEBI:29950"/>
        <dbReference type="ChEBI" id="CHEBI:82612"/>
        <dbReference type="ChEBI" id="CHEBI:137386"/>
        <dbReference type="ChEBI" id="CHEBI:137387"/>
        <dbReference type="EC" id="2.1.1.63"/>
    </reaction>
</comment>
<dbReference type="GO" id="GO:0006281">
    <property type="term" value="P:DNA repair"/>
    <property type="evidence" value="ECO:0007669"/>
    <property type="project" value="UniProtKB-KW"/>
</dbReference>
<dbReference type="InterPro" id="IPR014048">
    <property type="entry name" value="MethylDNA_cys_MeTrfase_DNA-bd"/>
</dbReference>
<evidence type="ECO:0000256" key="4">
    <source>
        <dbReference type="ARBA" id="ARBA00022763"/>
    </source>
</evidence>
<dbReference type="OrthoDB" id="9802228at2"/>
<dbReference type="SUPFAM" id="SSF46767">
    <property type="entry name" value="Methylated DNA-protein cysteine methyltransferase, C-terminal domain"/>
    <property type="match status" value="1"/>
</dbReference>
<dbReference type="NCBIfam" id="TIGR00589">
    <property type="entry name" value="ogt"/>
    <property type="match status" value="1"/>
</dbReference>
<dbReference type="InterPro" id="IPR036631">
    <property type="entry name" value="MGMT_N_sf"/>
</dbReference>
<dbReference type="AlphaFoldDB" id="A0A254NE13"/>
<dbReference type="Gene3D" id="1.10.10.10">
    <property type="entry name" value="Winged helix-like DNA-binding domain superfamily/Winged helix DNA-binding domain"/>
    <property type="match status" value="1"/>
</dbReference>
<keyword evidence="9" id="KW-1185">Reference proteome</keyword>
<evidence type="ECO:0000313" key="9">
    <source>
        <dbReference type="Proteomes" id="UP000197446"/>
    </source>
</evidence>
<comment type="catalytic activity">
    <reaction evidence="6">
        <text>a 6-O-methyl-2'-deoxyguanosine in DNA + L-cysteinyl-[protein] = S-methyl-L-cysteinyl-[protein] + a 2'-deoxyguanosine in DNA</text>
        <dbReference type="Rhea" id="RHEA:24000"/>
        <dbReference type="Rhea" id="RHEA-COMP:10131"/>
        <dbReference type="Rhea" id="RHEA-COMP:10132"/>
        <dbReference type="Rhea" id="RHEA-COMP:11367"/>
        <dbReference type="Rhea" id="RHEA-COMP:11368"/>
        <dbReference type="ChEBI" id="CHEBI:29950"/>
        <dbReference type="ChEBI" id="CHEBI:82612"/>
        <dbReference type="ChEBI" id="CHEBI:85445"/>
        <dbReference type="ChEBI" id="CHEBI:85448"/>
        <dbReference type="EC" id="2.1.1.63"/>
    </reaction>
</comment>
<dbReference type="PANTHER" id="PTHR10815:SF5">
    <property type="entry name" value="METHYLATED-DNA--PROTEIN-CYSTEINE METHYLTRANSFERASE"/>
    <property type="match status" value="1"/>
</dbReference>
<dbReference type="Pfam" id="PF01035">
    <property type="entry name" value="DNA_binding_1"/>
    <property type="match status" value="1"/>
</dbReference>
<evidence type="ECO:0000313" key="8">
    <source>
        <dbReference type="EMBL" id="OWR06205.1"/>
    </source>
</evidence>
<evidence type="ECO:0000256" key="6">
    <source>
        <dbReference type="ARBA" id="ARBA00049348"/>
    </source>
</evidence>
<dbReference type="InterPro" id="IPR001497">
    <property type="entry name" value="MethylDNA_cys_MeTrfase_AS"/>
</dbReference>
<reference evidence="8 9" key="1">
    <citation type="journal article" date="2007" name="Int. J. Syst. Evol. Microbiol.">
        <title>Description of Pelomonas aquatica sp. nov. and Pelomonas puraquae sp. nov., isolated from industrial and haemodialysis water.</title>
        <authorList>
            <person name="Gomila M."/>
            <person name="Bowien B."/>
            <person name="Falsen E."/>
            <person name="Moore E.R."/>
            <person name="Lalucat J."/>
        </authorList>
    </citation>
    <scope>NUCLEOTIDE SEQUENCE [LARGE SCALE GENOMIC DNA]</scope>
    <source>
        <strain evidence="8 9">CCUG 52769</strain>
    </source>
</reference>
<name>A0A254NE13_9BURK</name>
<protein>
    <submittedName>
        <fullName evidence="8">Cysteine methyltransferase</fullName>
    </submittedName>
</protein>